<protein>
    <submittedName>
        <fullName evidence="6">UbiA family prenyltransferase</fullName>
    </submittedName>
</protein>
<organism evidence="6 7">
    <name type="scientific">Nocardioides nanhaiensis</name>
    <dbReference type="NCBI Taxonomy" id="1476871"/>
    <lineage>
        <taxon>Bacteria</taxon>
        <taxon>Bacillati</taxon>
        <taxon>Actinomycetota</taxon>
        <taxon>Actinomycetes</taxon>
        <taxon>Propionibacteriales</taxon>
        <taxon>Nocardioidaceae</taxon>
        <taxon>Nocardioides</taxon>
    </lineage>
</organism>
<feature type="transmembrane region" description="Helical" evidence="5">
    <location>
        <begin position="214"/>
        <end position="232"/>
    </location>
</feature>
<evidence type="ECO:0000313" key="6">
    <source>
        <dbReference type="EMBL" id="GAA4685237.1"/>
    </source>
</evidence>
<evidence type="ECO:0000256" key="3">
    <source>
        <dbReference type="ARBA" id="ARBA00022989"/>
    </source>
</evidence>
<keyword evidence="4 5" id="KW-0472">Membrane</keyword>
<feature type="transmembrane region" description="Helical" evidence="5">
    <location>
        <begin position="238"/>
        <end position="256"/>
    </location>
</feature>
<dbReference type="Proteomes" id="UP001500621">
    <property type="component" value="Unassembled WGS sequence"/>
</dbReference>
<accession>A0ABP8WB89</accession>
<comment type="caution">
    <text evidence="6">The sequence shown here is derived from an EMBL/GenBank/DDBJ whole genome shotgun (WGS) entry which is preliminary data.</text>
</comment>
<evidence type="ECO:0000256" key="2">
    <source>
        <dbReference type="ARBA" id="ARBA00022692"/>
    </source>
</evidence>
<evidence type="ECO:0000256" key="4">
    <source>
        <dbReference type="ARBA" id="ARBA00023136"/>
    </source>
</evidence>
<feature type="transmembrane region" description="Helical" evidence="5">
    <location>
        <begin position="263"/>
        <end position="280"/>
    </location>
</feature>
<name>A0ABP8WB89_9ACTN</name>
<keyword evidence="2 5" id="KW-0812">Transmembrane</keyword>
<dbReference type="InterPro" id="IPR044878">
    <property type="entry name" value="UbiA_sf"/>
</dbReference>
<dbReference type="Gene3D" id="1.10.357.140">
    <property type="entry name" value="UbiA prenyltransferase"/>
    <property type="match status" value="1"/>
</dbReference>
<sequence>MSEVARSRDDAPPALAAVAAGLARSCHPGPTVAVTALASLLAASRDLDAGRVALVAAAVLTGQLSIGWGNDLLDRHRDHAVGRTDKPLATGELPVPVARTAVALAVAATVALSLACGIVAGLVHLGCVAAGWAYDLGVKATSWSWLPYATAFGGLPVFVVLAAPGVAAPPWWLPLGGALLGVGAHLLNALPDLDDDLATGVRGLPHRLGGRRSAVAAVVALLVATLVIALGAAGAAPWLRVAVLTAAAALAVVTLTTHGRTPFRAAIGIAALAVVLLVMAP</sequence>
<feature type="transmembrane region" description="Helical" evidence="5">
    <location>
        <begin position="101"/>
        <end position="134"/>
    </location>
</feature>
<dbReference type="Gene3D" id="1.20.120.1780">
    <property type="entry name" value="UbiA prenyltransferase"/>
    <property type="match status" value="1"/>
</dbReference>
<dbReference type="InterPro" id="IPR000537">
    <property type="entry name" value="UbiA_prenyltransferase"/>
</dbReference>
<dbReference type="Pfam" id="PF01040">
    <property type="entry name" value="UbiA"/>
    <property type="match status" value="1"/>
</dbReference>
<keyword evidence="7" id="KW-1185">Reference proteome</keyword>
<comment type="subcellular location">
    <subcellularLocation>
        <location evidence="1">Membrane</location>
        <topology evidence="1">Multi-pass membrane protein</topology>
    </subcellularLocation>
</comment>
<keyword evidence="3 5" id="KW-1133">Transmembrane helix</keyword>
<reference evidence="7" key="1">
    <citation type="journal article" date="2019" name="Int. J. Syst. Evol. Microbiol.">
        <title>The Global Catalogue of Microorganisms (GCM) 10K type strain sequencing project: providing services to taxonomists for standard genome sequencing and annotation.</title>
        <authorList>
            <consortium name="The Broad Institute Genomics Platform"/>
            <consortium name="The Broad Institute Genome Sequencing Center for Infectious Disease"/>
            <person name="Wu L."/>
            <person name="Ma J."/>
        </authorList>
    </citation>
    <scope>NUCLEOTIDE SEQUENCE [LARGE SCALE GENOMIC DNA]</scope>
    <source>
        <strain evidence="7">JCM 18127</strain>
    </source>
</reference>
<feature type="transmembrane region" description="Helical" evidence="5">
    <location>
        <begin position="146"/>
        <end position="165"/>
    </location>
</feature>
<gene>
    <name evidence="6" type="ORF">GCM10023226_23430</name>
</gene>
<evidence type="ECO:0000256" key="5">
    <source>
        <dbReference type="SAM" id="Phobius"/>
    </source>
</evidence>
<dbReference type="RefSeq" id="WP_345265960.1">
    <property type="nucleotide sequence ID" value="NZ_BAABIM010000002.1"/>
</dbReference>
<dbReference type="CDD" id="cd13956">
    <property type="entry name" value="PT_UbiA"/>
    <property type="match status" value="1"/>
</dbReference>
<evidence type="ECO:0000256" key="1">
    <source>
        <dbReference type="ARBA" id="ARBA00004141"/>
    </source>
</evidence>
<evidence type="ECO:0000313" key="7">
    <source>
        <dbReference type="Proteomes" id="UP001500621"/>
    </source>
</evidence>
<dbReference type="EMBL" id="BAABIM010000002">
    <property type="protein sequence ID" value="GAA4685237.1"/>
    <property type="molecule type" value="Genomic_DNA"/>
</dbReference>
<proteinExistence type="predicted"/>
<feature type="transmembrane region" description="Helical" evidence="5">
    <location>
        <begin position="171"/>
        <end position="193"/>
    </location>
</feature>